<dbReference type="EMBL" id="BMME01000001">
    <property type="protein sequence ID" value="GGK12679.1"/>
    <property type="molecule type" value="Genomic_DNA"/>
</dbReference>
<evidence type="ECO:0000256" key="1">
    <source>
        <dbReference type="SAM" id="MobiDB-lite"/>
    </source>
</evidence>
<organism evidence="2 3">
    <name type="scientific">Luteimonas terricola</name>
    <dbReference type="NCBI Taxonomy" id="645597"/>
    <lineage>
        <taxon>Bacteria</taxon>
        <taxon>Pseudomonadati</taxon>
        <taxon>Pseudomonadota</taxon>
        <taxon>Gammaproteobacteria</taxon>
        <taxon>Lysobacterales</taxon>
        <taxon>Lysobacteraceae</taxon>
        <taxon>Luteimonas</taxon>
    </lineage>
</organism>
<dbReference type="Proteomes" id="UP000599009">
    <property type="component" value="Unassembled WGS sequence"/>
</dbReference>
<feature type="region of interest" description="Disordered" evidence="1">
    <location>
        <begin position="57"/>
        <end position="97"/>
    </location>
</feature>
<evidence type="ECO:0000313" key="2">
    <source>
        <dbReference type="EMBL" id="GGK12679.1"/>
    </source>
</evidence>
<keyword evidence="3" id="KW-1185">Reference proteome</keyword>
<sequence length="97" mass="10112">MQAGDAIGGEVDRVAAVLQVVTDVGGDVLVVFDHEDAHAWVLWMGLYWTAAQPTRSDAADSCTGRRMPGATTAARAEKGPGKPPGPKCIAPMTAIHD</sequence>
<gene>
    <name evidence="2" type="ORF">GCM10011394_22440</name>
</gene>
<name>A0ABQ2EKF9_9GAMM</name>
<proteinExistence type="predicted"/>
<comment type="caution">
    <text evidence="2">The sequence shown here is derived from an EMBL/GenBank/DDBJ whole genome shotgun (WGS) entry which is preliminary data.</text>
</comment>
<protein>
    <submittedName>
        <fullName evidence="2">Uncharacterized protein</fullName>
    </submittedName>
</protein>
<reference evidence="3" key="1">
    <citation type="journal article" date="2019" name="Int. J. Syst. Evol. Microbiol.">
        <title>The Global Catalogue of Microorganisms (GCM) 10K type strain sequencing project: providing services to taxonomists for standard genome sequencing and annotation.</title>
        <authorList>
            <consortium name="The Broad Institute Genomics Platform"/>
            <consortium name="The Broad Institute Genome Sequencing Center for Infectious Disease"/>
            <person name="Wu L."/>
            <person name="Ma J."/>
        </authorList>
    </citation>
    <scope>NUCLEOTIDE SEQUENCE [LARGE SCALE GENOMIC DNA]</scope>
    <source>
        <strain evidence="3">CGMCC 1.8985</strain>
    </source>
</reference>
<accession>A0ABQ2EKF9</accession>
<evidence type="ECO:0000313" key="3">
    <source>
        <dbReference type="Proteomes" id="UP000599009"/>
    </source>
</evidence>